<gene>
    <name evidence="1" type="ORF">BN8_05000</name>
</gene>
<dbReference type="PANTHER" id="PTHR48098">
    <property type="entry name" value="ENTEROCHELIN ESTERASE-RELATED"/>
    <property type="match status" value="1"/>
</dbReference>
<protein>
    <submittedName>
        <fullName evidence="1">Putative esterase</fullName>
    </submittedName>
</protein>
<dbReference type="InterPro" id="IPR000801">
    <property type="entry name" value="Esterase-like"/>
</dbReference>
<comment type="caution">
    <text evidence="1">The sequence shown here is derived from an EMBL/GenBank/DDBJ whole genome shotgun (WGS) entry which is preliminary data.</text>
</comment>
<dbReference type="STRING" id="1185876.BN8_05000"/>
<keyword evidence="2" id="KW-1185">Reference proteome</keyword>
<dbReference type="InterPro" id="IPR050583">
    <property type="entry name" value="Mycobacterial_A85_antigen"/>
</dbReference>
<dbReference type="Proteomes" id="UP000009309">
    <property type="component" value="Unassembled WGS sequence"/>
</dbReference>
<dbReference type="SUPFAM" id="SSF53474">
    <property type="entry name" value="alpha/beta-Hydrolases"/>
    <property type="match status" value="1"/>
</dbReference>
<proteinExistence type="predicted"/>
<name>I2GP92_9BACT</name>
<dbReference type="Pfam" id="PF00756">
    <property type="entry name" value="Esterase"/>
    <property type="match status" value="1"/>
</dbReference>
<dbReference type="InterPro" id="IPR029058">
    <property type="entry name" value="AB_hydrolase_fold"/>
</dbReference>
<accession>I2GP92</accession>
<reference evidence="1 2" key="1">
    <citation type="journal article" date="2012" name="J. Bacteriol.">
        <title>Genome Sequence of the Filamentous Bacterium Fibrisoma limi BUZ 3T.</title>
        <authorList>
            <person name="Filippini M."/>
            <person name="Qi W."/>
            <person name="Jaenicke S."/>
            <person name="Goesmann A."/>
            <person name="Smits T.H."/>
            <person name="Bagheri H.C."/>
        </authorList>
    </citation>
    <scope>NUCLEOTIDE SEQUENCE [LARGE SCALE GENOMIC DNA]</scope>
    <source>
        <strain evidence="2">BUZ 3T</strain>
    </source>
</reference>
<evidence type="ECO:0000313" key="2">
    <source>
        <dbReference type="Proteomes" id="UP000009309"/>
    </source>
</evidence>
<dbReference type="EMBL" id="CAIT01000009">
    <property type="protein sequence ID" value="CCH55720.1"/>
    <property type="molecule type" value="Genomic_DNA"/>
</dbReference>
<evidence type="ECO:0000313" key="1">
    <source>
        <dbReference type="EMBL" id="CCH55720.1"/>
    </source>
</evidence>
<dbReference type="OrthoDB" id="9784036at2"/>
<organism evidence="1 2">
    <name type="scientific">Fibrisoma limi BUZ 3</name>
    <dbReference type="NCBI Taxonomy" id="1185876"/>
    <lineage>
        <taxon>Bacteria</taxon>
        <taxon>Pseudomonadati</taxon>
        <taxon>Bacteroidota</taxon>
        <taxon>Cytophagia</taxon>
        <taxon>Cytophagales</taxon>
        <taxon>Spirosomataceae</taxon>
        <taxon>Fibrisoma</taxon>
    </lineage>
</organism>
<dbReference type="eggNOG" id="COG2819">
    <property type="taxonomic scope" value="Bacteria"/>
</dbReference>
<dbReference type="AlphaFoldDB" id="I2GP92"/>
<dbReference type="Gene3D" id="3.40.50.1820">
    <property type="entry name" value="alpha/beta hydrolase"/>
    <property type="match status" value="1"/>
</dbReference>
<sequence>MPKAFRFELSTPVIDDRPVFVSGNFCDWAPAPELFQMQPVGAGEYVLDWPAGVPLPEELEYKYNKGGWEHVELGASGGGVPNRISIRDQRIERNHVPHWRWYGRPFNPDLRPTLISNDVYLPQLDTTRRVNVLLPYDYDTNPEKRYPVLYLHDGQNLIGEGVGYGSWNVEEKMAILAGRGHHEVMLVTIDHGVEERIREYTLGRTRIGDGRGHRYLQFITQTLKPYIDKTFRTLPEPSCTGIGGSSLGGLISIYAGLVYPDVFGRLMLFSPALWTTPKIYFDAIKFEAAVPMKIYAYGGEAESAYMVPNIKRFENALVKQKYGGYPIELQVSVDPLGEHNEETWGKEFPKALEWLYY</sequence>
<dbReference type="RefSeq" id="WP_009284286.1">
    <property type="nucleotide sequence ID" value="NZ_CAIT01000009.1"/>
</dbReference>
<dbReference type="PANTHER" id="PTHR48098:SF6">
    <property type="entry name" value="FERRI-BACILLIBACTIN ESTERASE BESA"/>
    <property type="match status" value="1"/>
</dbReference>